<evidence type="ECO:0000313" key="2">
    <source>
        <dbReference type="EMBL" id="GIG53282.1"/>
    </source>
</evidence>
<gene>
    <name evidence="2" type="ORF">Dac01nite_00340</name>
</gene>
<dbReference type="EMBL" id="BONR01000001">
    <property type="protein sequence ID" value="GIG53282.1"/>
    <property type="molecule type" value="Genomic_DNA"/>
</dbReference>
<feature type="transmembrane region" description="Helical" evidence="1">
    <location>
        <begin position="12"/>
        <end position="30"/>
    </location>
</feature>
<protein>
    <submittedName>
        <fullName evidence="2">Uncharacterized protein</fullName>
    </submittedName>
</protein>
<evidence type="ECO:0000313" key="3">
    <source>
        <dbReference type="Proteomes" id="UP000652354"/>
    </source>
</evidence>
<keyword evidence="3" id="KW-1185">Reference proteome</keyword>
<feature type="transmembrane region" description="Helical" evidence="1">
    <location>
        <begin position="128"/>
        <end position="148"/>
    </location>
</feature>
<dbReference type="AlphaFoldDB" id="A0A919Q0Z4"/>
<proteinExistence type="predicted"/>
<reference evidence="2" key="1">
    <citation type="submission" date="2021-01" db="EMBL/GenBank/DDBJ databases">
        <title>Whole genome shotgun sequence of Demequina activiva NBRC 110675.</title>
        <authorList>
            <person name="Komaki H."/>
            <person name="Tamura T."/>
        </authorList>
    </citation>
    <scope>NUCLEOTIDE SEQUENCE</scope>
    <source>
        <strain evidence="2">NBRC 110675</strain>
    </source>
</reference>
<sequence>MSTTRSLLRRVGGALAAGVVGLTMVVWALERTSLINFAMVIEGADVSTPMRVYVTMFVGLALVNLSTFYAVRQWSDYLREHPGTAQLPVWFLVILIVLPGAALITSVATHAGYIRGLDSVPMDPNPGFVGFQVIMSALIIVALVLLGVRWAPGYKRPQARPATD</sequence>
<name>A0A919Q0Z4_9MICO</name>
<comment type="caution">
    <text evidence="2">The sequence shown here is derived from an EMBL/GenBank/DDBJ whole genome shotgun (WGS) entry which is preliminary data.</text>
</comment>
<keyword evidence="1" id="KW-1133">Transmembrane helix</keyword>
<feature type="transmembrane region" description="Helical" evidence="1">
    <location>
        <begin position="50"/>
        <end position="71"/>
    </location>
</feature>
<keyword evidence="1" id="KW-0812">Transmembrane</keyword>
<feature type="transmembrane region" description="Helical" evidence="1">
    <location>
        <begin position="87"/>
        <end position="108"/>
    </location>
</feature>
<evidence type="ECO:0000256" key="1">
    <source>
        <dbReference type="SAM" id="Phobius"/>
    </source>
</evidence>
<dbReference type="Proteomes" id="UP000652354">
    <property type="component" value="Unassembled WGS sequence"/>
</dbReference>
<dbReference type="RefSeq" id="WP_203652767.1">
    <property type="nucleotide sequence ID" value="NZ_BONR01000001.1"/>
</dbReference>
<keyword evidence="1" id="KW-0472">Membrane</keyword>
<accession>A0A919Q0Z4</accession>
<organism evidence="2 3">
    <name type="scientific">Demequina activiva</name>
    <dbReference type="NCBI Taxonomy" id="1582364"/>
    <lineage>
        <taxon>Bacteria</taxon>
        <taxon>Bacillati</taxon>
        <taxon>Actinomycetota</taxon>
        <taxon>Actinomycetes</taxon>
        <taxon>Micrococcales</taxon>
        <taxon>Demequinaceae</taxon>
        <taxon>Demequina</taxon>
    </lineage>
</organism>